<protein>
    <submittedName>
        <fullName evidence="4">Protein RDM1</fullName>
    </submittedName>
</protein>
<evidence type="ECO:0000313" key="4">
    <source>
        <dbReference type="RefSeq" id="XP_021828199.1"/>
    </source>
</evidence>
<dbReference type="KEGG" id="pavi:110768675"/>
<reference evidence="4" key="1">
    <citation type="submission" date="2025-08" db="UniProtKB">
        <authorList>
            <consortium name="RefSeq"/>
        </authorList>
    </citation>
    <scope>IDENTIFICATION</scope>
</reference>
<dbReference type="RefSeq" id="XP_021828199.1">
    <property type="nucleotide sequence ID" value="XM_021972507.1"/>
</dbReference>
<accession>A0A6P5TMA9</accession>
<keyword evidence="1" id="KW-0175">Coiled coil</keyword>
<dbReference type="PANTHER" id="PTHR36366:SF1">
    <property type="entry name" value="PROTEIN RDM1"/>
    <property type="match status" value="1"/>
</dbReference>
<proteinExistence type="predicted"/>
<feature type="coiled-coil region" evidence="1">
    <location>
        <begin position="16"/>
        <end position="55"/>
    </location>
</feature>
<dbReference type="Proteomes" id="UP000515124">
    <property type="component" value="Unplaced"/>
</dbReference>
<evidence type="ECO:0000256" key="1">
    <source>
        <dbReference type="SAM" id="Coils"/>
    </source>
</evidence>
<organism evidence="3 4">
    <name type="scientific">Prunus avium</name>
    <name type="common">Cherry</name>
    <name type="synonym">Cerasus avium</name>
    <dbReference type="NCBI Taxonomy" id="42229"/>
    <lineage>
        <taxon>Eukaryota</taxon>
        <taxon>Viridiplantae</taxon>
        <taxon>Streptophyta</taxon>
        <taxon>Embryophyta</taxon>
        <taxon>Tracheophyta</taxon>
        <taxon>Spermatophyta</taxon>
        <taxon>Magnoliopsida</taxon>
        <taxon>eudicotyledons</taxon>
        <taxon>Gunneridae</taxon>
        <taxon>Pentapetalae</taxon>
        <taxon>rosids</taxon>
        <taxon>fabids</taxon>
        <taxon>Rosales</taxon>
        <taxon>Rosaceae</taxon>
        <taxon>Amygdaloideae</taxon>
        <taxon>Amygdaleae</taxon>
        <taxon>Prunus</taxon>
    </lineage>
</organism>
<dbReference type="InterPro" id="IPR015270">
    <property type="entry name" value="RDM1_plant"/>
</dbReference>
<evidence type="ECO:0000256" key="2">
    <source>
        <dbReference type="SAM" id="MobiDB-lite"/>
    </source>
</evidence>
<feature type="region of interest" description="Disordered" evidence="2">
    <location>
        <begin position="98"/>
        <end position="138"/>
    </location>
</feature>
<dbReference type="GO" id="GO:0000419">
    <property type="term" value="C:RNA polymerase V complex"/>
    <property type="evidence" value="ECO:0007669"/>
    <property type="project" value="TreeGrafter"/>
</dbReference>
<dbReference type="GeneID" id="110768675"/>
<sequence>MERERERDSGGGEEGLKRLARAIERFGEVYQRVEAEKLRQMVELEKQRMQFANDLEVQRMNMFMDTQRSNHGKRSASNGYSPYTMKRAFPWDEQVDVISSDDSSSSDMEMETNIESDSKQLTNNTTSDQPAKERTSEGALARRAEMYQEYMKQIPIPAHRGSVIPFTSWMGLGKSIKQLYGQPLHYLTNILLKQWDQLRMGSEEEYRPLDTIIHPCKAEATIWLMEEVHRHTSSHYHIANLWLSDPMHHAFVDSIFPQLRSKS</sequence>
<dbReference type="PANTHER" id="PTHR36366">
    <property type="entry name" value="PROTEIN RDM1"/>
    <property type="match status" value="1"/>
</dbReference>
<keyword evidence="3" id="KW-1185">Reference proteome</keyword>
<feature type="compositionally biased region" description="Polar residues" evidence="2">
    <location>
        <begin position="115"/>
        <end position="129"/>
    </location>
</feature>
<dbReference type="Pfam" id="PF09187">
    <property type="entry name" value="RdDM_RDM1"/>
    <property type="match status" value="1"/>
</dbReference>
<name>A0A6P5TMA9_PRUAV</name>
<dbReference type="Gene3D" id="1.20.120.690">
    <property type="entry name" value="RDM1 protein domain"/>
    <property type="match status" value="1"/>
</dbReference>
<dbReference type="GO" id="GO:0080188">
    <property type="term" value="P:gene silencing by siRNA-directed DNA methylation"/>
    <property type="evidence" value="ECO:0007669"/>
    <property type="project" value="InterPro"/>
</dbReference>
<gene>
    <name evidence="4" type="primary">LOC110768675</name>
</gene>
<dbReference type="InterPro" id="IPR036319">
    <property type="entry name" value="RDM1_sf"/>
</dbReference>
<evidence type="ECO:0000313" key="3">
    <source>
        <dbReference type="Proteomes" id="UP000515124"/>
    </source>
</evidence>
<dbReference type="AlphaFoldDB" id="A0A6P5TMA9"/>
<dbReference type="SUPFAM" id="SSF109920">
    <property type="entry name" value="Hypothetical protein At3g22680"/>
    <property type="match status" value="1"/>
</dbReference>